<evidence type="ECO:0000256" key="1">
    <source>
        <dbReference type="SAM" id="MobiDB-lite"/>
    </source>
</evidence>
<protein>
    <submittedName>
        <fullName evidence="3">Uncharacterized protein</fullName>
    </submittedName>
</protein>
<feature type="transmembrane region" description="Helical" evidence="2">
    <location>
        <begin position="12"/>
        <end position="32"/>
    </location>
</feature>
<accession>E3MQX8</accession>
<keyword evidence="2" id="KW-1133">Transmembrane helix</keyword>
<feature type="compositionally biased region" description="Low complexity" evidence="1">
    <location>
        <begin position="179"/>
        <end position="190"/>
    </location>
</feature>
<evidence type="ECO:0000256" key="2">
    <source>
        <dbReference type="SAM" id="Phobius"/>
    </source>
</evidence>
<keyword evidence="2" id="KW-0472">Membrane</keyword>
<dbReference type="CTD" id="9799802"/>
<dbReference type="KEGG" id="crq:GCK72_016469"/>
<dbReference type="AlphaFoldDB" id="E3MQX8"/>
<name>E3MQX8_CAERE</name>
<keyword evidence="2" id="KW-0812">Transmembrane</keyword>
<dbReference type="FunCoup" id="E3MQX8">
    <property type="interactions" value="249"/>
</dbReference>
<dbReference type="RefSeq" id="XP_003101443.2">
    <property type="nucleotide sequence ID" value="XM_003101395.2"/>
</dbReference>
<dbReference type="OrthoDB" id="5799818at2759"/>
<proteinExistence type="predicted"/>
<sequence>MATLFPPPSISYSHSLSTIFMFFYFNLSLSLFSKIYKILLFSTNLFCFFSCSSTDMTRCSINKKPMPEENMVQNNYHEDESLHKARIFICDRRRAILEGVSTLPAEQFATRTPKNSESSDTTGSASSSSIASTSSSDADSLSSSSKTKTKQQQTEQKQQQQMQQQQLQQQQHDRRRNVSGTSSSTDSSGLLSKTTTYISDQYSDTDDPNWAFAFNFQPWIREYDICEVHFKNFCSFLEREKIEDPMSPSSFKGRTAYYENHMNDKATALALADLQIVRLSPPAAEEMRNQSAGRIERLAEKLRDVRDVHYTFKDSVCYGARPPVTIFYFLEMMHLNIRALTFDHVQAATQIELHEVLDMANLHRLTVIQPQQRQTIMVREELFEKWMKLADKDRKRISIHLNGCHEFRPQNLYVVVQAWLNHPKPVEFKQISIDGGSYKYNEFIYLIERLHDIMEKRPPRSPMNRSFGNEQNEHSIVLDKVCRIPHPLDRSVVIVFKYCRLSRKMVLTIEKELSPKSPVPTLSPVATLARLARPHSAASVLTSPMRKISSSLKSAAASPTIPTNNNNNNCRQSLGRPLSHDPCHMTGCRENAGSNMFTRIVSFLGTSS</sequence>
<dbReference type="eggNOG" id="ENOG502SRGZ">
    <property type="taxonomic scope" value="Eukaryota"/>
</dbReference>
<dbReference type="GeneID" id="9799802"/>
<dbReference type="HOGENOM" id="CLU_461697_0_0_1"/>
<dbReference type="STRING" id="31234.E3MQX8"/>
<organism evidence="4">
    <name type="scientific">Caenorhabditis remanei</name>
    <name type="common">Caenorhabditis vulgaris</name>
    <dbReference type="NCBI Taxonomy" id="31234"/>
    <lineage>
        <taxon>Eukaryota</taxon>
        <taxon>Metazoa</taxon>
        <taxon>Ecdysozoa</taxon>
        <taxon>Nematoda</taxon>
        <taxon>Chromadorea</taxon>
        <taxon>Rhabditida</taxon>
        <taxon>Rhabditina</taxon>
        <taxon>Rhabditomorpha</taxon>
        <taxon>Rhabditoidea</taxon>
        <taxon>Rhabditidae</taxon>
        <taxon>Peloderinae</taxon>
        <taxon>Caenorhabditis</taxon>
    </lineage>
</organism>
<dbReference type="EMBL" id="DS268467">
    <property type="protein sequence ID" value="EFP07042.1"/>
    <property type="molecule type" value="Genomic_DNA"/>
</dbReference>
<evidence type="ECO:0000313" key="3">
    <source>
        <dbReference type="EMBL" id="EFP07042.1"/>
    </source>
</evidence>
<dbReference type="OMA" id="CNFIRKW"/>
<evidence type="ECO:0000313" key="4">
    <source>
        <dbReference type="Proteomes" id="UP000008281"/>
    </source>
</evidence>
<feature type="compositionally biased region" description="Low complexity" evidence="1">
    <location>
        <begin position="116"/>
        <end position="170"/>
    </location>
</feature>
<gene>
    <name evidence="3" type="ORF">CRE_12911</name>
</gene>
<reference evidence="3" key="1">
    <citation type="submission" date="2007-07" db="EMBL/GenBank/DDBJ databases">
        <title>PCAP assembly of the Caenorhabditis remanei genome.</title>
        <authorList>
            <consortium name="The Caenorhabditis remanei Sequencing Consortium"/>
            <person name="Wilson R.K."/>
        </authorList>
    </citation>
    <scope>NUCLEOTIDE SEQUENCE [LARGE SCALE GENOMIC DNA]</scope>
    <source>
        <strain evidence="3">PB4641</strain>
    </source>
</reference>
<dbReference type="InParanoid" id="E3MQX8"/>
<dbReference type="InterPro" id="IPR052145">
    <property type="entry name" value="Mediator/Homeobox_domain"/>
</dbReference>
<feature type="region of interest" description="Disordered" evidence="1">
    <location>
        <begin position="107"/>
        <end position="190"/>
    </location>
</feature>
<keyword evidence="4" id="KW-1185">Reference proteome</keyword>
<dbReference type="Proteomes" id="UP000008281">
    <property type="component" value="Unassembled WGS sequence"/>
</dbReference>
<dbReference type="PANTHER" id="PTHR24330">
    <property type="entry name" value="HOMEOBOX PROTEIN BARH-LIKE"/>
    <property type="match status" value="1"/>
</dbReference>